<evidence type="ECO:0000313" key="3">
    <source>
        <dbReference type="EMBL" id="MDG3006023.1"/>
    </source>
</evidence>
<comment type="caution">
    <text evidence="3">The sequence shown here is derived from an EMBL/GenBank/DDBJ whole genome shotgun (WGS) entry which is preliminary data.</text>
</comment>
<organism evidence="3 4">
    <name type="scientific">Paludisphaera mucosa</name>
    <dbReference type="NCBI Taxonomy" id="3030827"/>
    <lineage>
        <taxon>Bacteria</taxon>
        <taxon>Pseudomonadati</taxon>
        <taxon>Planctomycetota</taxon>
        <taxon>Planctomycetia</taxon>
        <taxon>Isosphaerales</taxon>
        <taxon>Isosphaeraceae</taxon>
        <taxon>Paludisphaera</taxon>
    </lineage>
</organism>
<dbReference type="EMBL" id="JARRAG010000002">
    <property type="protein sequence ID" value="MDG3006023.1"/>
    <property type="molecule type" value="Genomic_DNA"/>
</dbReference>
<dbReference type="PANTHER" id="PTHR43019:SF23">
    <property type="entry name" value="PROTEASE DO-LIKE 5, CHLOROPLASTIC"/>
    <property type="match status" value="1"/>
</dbReference>
<evidence type="ECO:0000256" key="1">
    <source>
        <dbReference type="SAM" id="MobiDB-lite"/>
    </source>
</evidence>
<accession>A0ABT6FEM0</accession>
<dbReference type="Gene3D" id="2.60.120.200">
    <property type="match status" value="1"/>
</dbReference>
<dbReference type="Proteomes" id="UP001216907">
    <property type="component" value="Unassembled WGS sequence"/>
</dbReference>
<dbReference type="Pfam" id="PF13365">
    <property type="entry name" value="Trypsin_2"/>
    <property type="match status" value="1"/>
</dbReference>
<dbReference type="InterPro" id="IPR043504">
    <property type="entry name" value="Peptidase_S1_PA_chymotrypsin"/>
</dbReference>
<keyword evidence="2" id="KW-0812">Transmembrane</keyword>
<keyword evidence="2" id="KW-1133">Transmembrane helix</keyword>
<dbReference type="PANTHER" id="PTHR43019">
    <property type="entry name" value="SERINE ENDOPROTEASE DEGS"/>
    <property type="match status" value="1"/>
</dbReference>
<keyword evidence="4" id="KW-1185">Reference proteome</keyword>
<feature type="transmembrane region" description="Helical" evidence="2">
    <location>
        <begin position="65"/>
        <end position="86"/>
    </location>
</feature>
<feature type="compositionally biased region" description="Acidic residues" evidence="1">
    <location>
        <begin position="43"/>
        <end position="52"/>
    </location>
</feature>
<feature type="compositionally biased region" description="Basic and acidic residues" evidence="1">
    <location>
        <begin position="1"/>
        <end position="16"/>
    </location>
</feature>
<dbReference type="RefSeq" id="WP_277862329.1">
    <property type="nucleotide sequence ID" value="NZ_JARRAG010000002.1"/>
</dbReference>
<protein>
    <submittedName>
        <fullName evidence="3">Trypsin-like peptidase domain-containing protein</fullName>
    </submittedName>
</protein>
<feature type="region of interest" description="Disordered" evidence="1">
    <location>
        <begin position="1"/>
        <end position="52"/>
    </location>
</feature>
<dbReference type="SUPFAM" id="SSF50494">
    <property type="entry name" value="Trypsin-like serine proteases"/>
    <property type="match status" value="1"/>
</dbReference>
<dbReference type="Gene3D" id="2.40.10.10">
    <property type="entry name" value="Trypsin-like serine proteases"/>
    <property type="match status" value="2"/>
</dbReference>
<name>A0ABT6FEM0_9BACT</name>
<reference evidence="3 4" key="1">
    <citation type="submission" date="2023-03" db="EMBL/GenBank/DDBJ databases">
        <title>Paludisphaera mucosa sp. nov. a novel planctomycete from northern fen.</title>
        <authorList>
            <person name="Ivanova A."/>
        </authorList>
    </citation>
    <scope>NUCLEOTIDE SEQUENCE [LARGE SCALE GENOMIC DNA]</scope>
    <source>
        <strain evidence="3 4">Pla2</strain>
    </source>
</reference>
<dbReference type="InterPro" id="IPR009003">
    <property type="entry name" value="Peptidase_S1_PA"/>
</dbReference>
<evidence type="ECO:0000256" key="2">
    <source>
        <dbReference type="SAM" id="Phobius"/>
    </source>
</evidence>
<dbReference type="InterPro" id="IPR001940">
    <property type="entry name" value="Peptidase_S1C"/>
</dbReference>
<dbReference type="PRINTS" id="PR00834">
    <property type="entry name" value="PROTEASES2C"/>
</dbReference>
<gene>
    <name evidence="3" type="ORF">PZE19_19795</name>
</gene>
<proteinExistence type="predicted"/>
<sequence length="729" mass="77105">MEPPRIEDPRDGRLETTVEPVSAAPPATRPIPKGFEAETAEDRPDEDDEFLDEDEPDVLFTPLRIALGVAAVVGMILAAVAAPFLVNAFKPARVAPPESVRVIRFPPQAPKAPIQAVSHEAAQAVMARGLPASPVPLAVAAPATPPIVEPRANPIVATPDATGPQAARLDLVKRIKDATVYLKVGGGPGSGTGSGFVIRVEGNVVYVATNHHVVQPPTEGNAPPAIASSMSWPPVLAVFRSGDPNRRESVHTAQVVAFDREDNRDLAVLKVVGVSEPPAPIDLSVAAEAVETTPLGIYGFPFGNLNQVIDRNNQGNPSVTVSRGAVSRLQFDEAGRLALVQIDGSIDPGNSGGPVVDDKGRLVGLAVSKIAFSNIGFAVPAKELERMLEGRVGRVRVNREPPSGGEAVLKVQADLIDPLDKVRSIEVLYVPTALPATPGVDGWGELAGAQRTPLARLGGAAEGTIRLAVPEARTVTLQACVRNASGRTTYEKPFPFVVPDGPNPPALAGDPGAARPVARPTNPIFGTLIDPSKVCKLERKDDVVTLQIPAGVHLLGPDFAPRSAPMALAEVEGDFDLRVAVVGMLLPGVEPAKFKGRLLPNTYQGAGLVLFEDRNNYVRIERAAATERGRPTVSNEVVIEIRDNGKVLGPYSDAIPDSPMILRLLRVGGGVRCMFGPNGQFWLSSRQLAVRFPEKVRVGLIASNASKEPLIGRFKNFTLDQGADVKPDN</sequence>
<keyword evidence="2" id="KW-0472">Membrane</keyword>
<evidence type="ECO:0000313" key="4">
    <source>
        <dbReference type="Proteomes" id="UP001216907"/>
    </source>
</evidence>